<name>A0A392NWR6_9FABA</name>
<feature type="non-terminal residue" evidence="6">
    <location>
        <position position="1"/>
    </location>
</feature>
<accession>A0A392NWR6</accession>
<dbReference type="Proteomes" id="UP000265520">
    <property type="component" value="Unassembled WGS sequence"/>
</dbReference>
<dbReference type="EMBL" id="LXQA010053605">
    <property type="protein sequence ID" value="MCI03894.1"/>
    <property type="molecule type" value="Genomic_DNA"/>
</dbReference>
<evidence type="ECO:0000256" key="4">
    <source>
        <dbReference type="ARBA" id="ARBA00023089"/>
    </source>
</evidence>
<evidence type="ECO:0000313" key="6">
    <source>
        <dbReference type="EMBL" id="MCI03894.1"/>
    </source>
</evidence>
<comment type="similarity">
    <text evidence="1 5">Belongs to the Frigida family.</text>
</comment>
<keyword evidence="7" id="KW-1185">Reference proteome</keyword>
<keyword evidence="3 5" id="KW-0221">Differentiation</keyword>
<dbReference type="PANTHER" id="PTHR31791">
    <property type="entry name" value="FRIGIDA-LIKE PROTEIN 3-RELATED"/>
    <property type="match status" value="1"/>
</dbReference>
<protein>
    <recommendedName>
        <fullName evidence="5">FRIGIDA-like protein</fullName>
    </recommendedName>
</protein>
<keyword evidence="4 5" id="KW-0287">Flowering</keyword>
<dbReference type="GO" id="GO:0009908">
    <property type="term" value="P:flower development"/>
    <property type="evidence" value="ECO:0007669"/>
    <property type="project" value="UniProtKB-KW"/>
</dbReference>
<dbReference type="AlphaFoldDB" id="A0A392NWR6"/>
<keyword evidence="2 5" id="KW-0217">Developmental protein</keyword>
<dbReference type="PANTHER" id="PTHR31791:SF71">
    <property type="entry name" value="FRIGIDA-LIKE PROTEIN"/>
    <property type="match status" value="1"/>
</dbReference>
<evidence type="ECO:0000256" key="2">
    <source>
        <dbReference type="ARBA" id="ARBA00022473"/>
    </source>
</evidence>
<reference evidence="6 7" key="1">
    <citation type="journal article" date="2018" name="Front. Plant Sci.">
        <title>Red Clover (Trifolium pratense) and Zigzag Clover (T. medium) - A Picture of Genomic Similarities and Differences.</title>
        <authorList>
            <person name="Dluhosova J."/>
            <person name="Istvanek J."/>
            <person name="Nedelnik J."/>
            <person name="Repkova J."/>
        </authorList>
    </citation>
    <scope>NUCLEOTIDE SEQUENCE [LARGE SCALE GENOMIC DNA]</scope>
    <source>
        <strain evidence="7">cv. 10/8</strain>
        <tissue evidence="6">Leaf</tissue>
    </source>
</reference>
<evidence type="ECO:0000313" key="7">
    <source>
        <dbReference type="Proteomes" id="UP000265520"/>
    </source>
</evidence>
<sequence length="103" mass="11808">VIQKLIERGKRVLAVKFIFHFKLEDKTPPVPILKAFVNDAEQHAKRLAAEGKSLNEITSRQIHSLRSVIKVIETYNLDSEFPRASLEKRIDELNKQFSVGVKP</sequence>
<evidence type="ECO:0000256" key="5">
    <source>
        <dbReference type="RuleBase" id="RU364012"/>
    </source>
</evidence>
<dbReference type="InterPro" id="IPR012474">
    <property type="entry name" value="Frigida"/>
</dbReference>
<evidence type="ECO:0000256" key="1">
    <source>
        <dbReference type="ARBA" id="ARBA00008956"/>
    </source>
</evidence>
<comment type="caution">
    <text evidence="6">The sequence shown here is derived from an EMBL/GenBank/DDBJ whole genome shotgun (WGS) entry which is preliminary data.</text>
</comment>
<feature type="non-terminal residue" evidence="6">
    <location>
        <position position="103"/>
    </location>
</feature>
<dbReference type="Pfam" id="PF07899">
    <property type="entry name" value="Frigida"/>
    <property type="match status" value="1"/>
</dbReference>
<organism evidence="6 7">
    <name type="scientific">Trifolium medium</name>
    <dbReference type="NCBI Taxonomy" id="97028"/>
    <lineage>
        <taxon>Eukaryota</taxon>
        <taxon>Viridiplantae</taxon>
        <taxon>Streptophyta</taxon>
        <taxon>Embryophyta</taxon>
        <taxon>Tracheophyta</taxon>
        <taxon>Spermatophyta</taxon>
        <taxon>Magnoliopsida</taxon>
        <taxon>eudicotyledons</taxon>
        <taxon>Gunneridae</taxon>
        <taxon>Pentapetalae</taxon>
        <taxon>rosids</taxon>
        <taxon>fabids</taxon>
        <taxon>Fabales</taxon>
        <taxon>Fabaceae</taxon>
        <taxon>Papilionoideae</taxon>
        <taxon>50 kb inversion clade</taxon>
        <taxon>NPAAA clade</taxon>
        <taxon>Hologalegina</taxon>
        <taxon>IRL clade</taxon>
        <taxon>Trifolieae</taxon>
        <taxon>Trifolium</taxon>
    </lineage>
</organism>
<evidence type="ECO:0000256" key="3">
    <source>
        <dbReference type="ARBA" id="ARBA00022782"/>
    </source>
</evidence>
<gene>
    <name evidence="6" type="ORF">A2U01_0024935</name>
</gene>
<proteinExistence type="inferred from homology"/>
<dbReference type="GO" id="GO:0030154">
    <property type="term" value="P:cell differentiation"/>
    <property type="evidence" value="ECO:0007669"/>
    <property type="project" value="UniProtKB-KW"/>
</dbReference>